<protein>
    <submittedName>
        <fullName evidence="4">IPT/TIG domain-containing protein</fullName>
    </submittedName>
</protein>
<dbReference type="InterPro" id="IPR000408">
    <property type="entry name" value="Reg_chr_condens"/>
</dbReference>
<dbReference type="CDD" id="cd00603">
    <property type="entry name" value="IPT_PCSR"/>
    <property type="match status" value="1"/>
</dbReference>
<organism evidence="4 5">
    <name type="scientific">Nocardioides abyssi</name>
    <dbReference type="NCBI Taxonomy" id="3058370"/>
    <lineage>
        <taxon>Bacteria</taxon>
        <taxon>Bacillati</taxon>
        <taxon>Actinomycetota</taxon>
        <taxon>Actinomycetes</taxon>
        <taxon>Propionibacteriales</taxon>
        <taxon>Nocardioidaceae</taxon>
        <taxon>Nocardioides</taxon>
    </lineage>
</organism>
<dbReference type="Pfam" id="PF00415">
    <property type="entry name" value="RCC1"/>
    <property type="match status" value="1"/>
</dbReference>
<feature type="signal peptide" evidence="2">
    <location>
        <begin position="1"/>
        <end position="26"/>
    </location>
</feature>
<dbReference type="PANTHER" id="PTHR45982">
    <property type="entry name" value="REGULATOR OF CHROMOSOME CONDENSATION"/>
    <property type="match status" value="1"/>
</dbReference>
<accession>A0ABT8EP08</accession>
<evidence type="ECO:0000259" key="3">
    <source>
        <dbReference type="SMART" id="SM00429"/>
    </source>
</evidence>
<dbReference type="SUPFAM" id="SSF81296">
    <property type="entry name" value="E set domains"/>
    <property type="match status" value="1"/>
</dbReference>
<dbReference type="RefSeq" id="WP_300958733.1">
    <property type="nucleotide sequence ID" value="NZ_JAUHJR010000001.1"/>
</dbReference>
<keyword evidence="2" id="KW-0732">Signal</keyword>
<dbReference type="Gene3D" id="2.60.40.10">
    <property type="entry name" value="Immunoglobulins"/>
    <property type="match status" value="1"/>
</dbReference>
<dbReference type="SUPFAM" id="SSF50985">
    <property type="entry name" value="RCC1/BLIP-II"/>
    <property type="match status" value="1"/>
</dbReference>
<keyword evidence="5" id="KW-1185">Reference proteome</keyword>
<proteinExistence type="predicted"/>
<evidence type="ECO:0000256" key="1">
    <source>
        <dbReference type="SAM" id="MobiDB-lite"/>
    </source>
</evidence>
<evidence type="ECO:0000313" key="4">
    <source>
        <dbReference type="EMBL" id="MDN4159885.1"/>
    </source>
</evidence>
<gene>
    <name evidence="4" type="ORF">QWY29_00840</name>
</gene>
<feature type="compositionally biased region" description="Low complexity" evidence="1">
    <location>
        <begin position="41"/>
        <end position="56"/>
    </location>
</feature>
<dbReference type="EMBL" id="JAUHJR010000001">
    <property type="protein sequence ID" value="MDN4159885.1"/>
    <property type="molecule type" value="Genomic_DNA"/>
</dbReference>
<feature type="chain" id="PRO_5047413645" evidence="2">
    <location>
        <begin position="27"/>
        <end position="505"/>
    </location>
</feature>
<dbReference type="SMART" id="SM00429">
    <property type="entry name" value="IPT"/>
    <property type="match status" value="1"/>
</dbReference>
<dbReference type="InterPro" id="IPR014756">
    <property type="entry name" value="Ig_E-set"/>
</dbReference>
<feature type="domain" description="IPT/TIG" evidence="3">
    <location>
        <begin position="62"/>
        <end position="148"/>
    </location>
</feature>
<dbReference type="PRINTS" id="PR00633">
    <property type="entry name" value="RCCNDNSATION"/>
</dbReference>
<dbReference type="Proteomes" id="UP001168537">
    <property type="component" value="Unassembled WGS sequence"/>
</dbReference>
<dbReference type="InterPro" id="IPR002909">
    <property type="entry name" value="IPT_dom"/>
</dbReference>
<feature type="region of interest" description="Disordered" evidence="1">
    <location>
        <begin position="31"/>
        <end position="76"/>
    </location>
</feature>
<dbReference type="InterPro" id="IPR013783">
    <property type="entry name" value="Ig-like_fold"/>
</dbReference>
<dbReference type="Gene3D" id="2.130.10.30">
    <property type="entry name" value="Regulator of chromosome condensation 1/beta-lactamase-inhibitor protein II"/>
    <property type="match status" value="2"/>
</dbReference>
<dbReference type="InterPro" id="IPR051553">
    <property type="entry name" value="Ran_GTPase-activating"/>
</dbReference>
<sequence length="505" mass="50628">MHALSTLTVRTASVGALVVALVPALAAPGGGSAVGAPPPAAGSAVTSSGPAAVGAGRAATPRPRITGVAPASGPTAGGARVVIRGKNLAAVGRVTVGGRRAVVLSRRRDRVVVRTPEAGTCARTSVQVRVHARGVRSRTGPRSRYTYLGRTVTPAVAGGEHVSVALRRDGVVLAWGSGSDGVLGQGHTGETAVPVRVRGLGCVQAVAAGSKHVAALTAGGAVWSWGSARMGQAGDGYLGIRLRPSRAHLGARVVQISAAGDKTVALTASGVVAGWGWETAGELGRGRYVTKTPVVVDSFREVREVVAGAANVLVVRRDGSLWGTGSGAALAVDADSSTTRPFEVAVPGDVVGVRVGRGSVHAVTSDGALWGWGLNAGEAAGAVGLGHSGPPVRTPTATSLTQVVAVAGTTPQGLALRDDGSVWGWGWCLDCDPAGGAPGEGTRYAPTQVPGLTDVVRIAAAHGRFHAIHADGRLSVWGRSWVLPGGDIQQVVPVPTTVPGVDLRP</sequence>
<evidence type="ECO:0000313" key="5">
    <source>
        <dbReference type="Proteomes" id="UP001168537"/>
    </source>
</evidence>
<dbReference type="PROSITE" id="PS50012">
    <property type="entry name" value="RCC1_3"/>
    <property type="match status" value="3"/>
</dbReference>
<dbReference type="Pfam" id="PF01833">
    <property type="entry name" value="TIG"/>
    <property type="match status" value="1"/>
</dbReference>
<comment type="caution">
    <text evidence="4">The sequence shown here is derived from an EMBL/GenBank/DDBJ whole genome shotgun (WGS) entry which is preliminary data.</text>
</comment>
<reference evidence="4" key="1">
    <citation type="submission" date="2023-06" db="EMBL/GenBank/DDBJ databases">
        <title>Draft genome sequence of Nocardioides sp. SOB72.</title>
        <authorList>
            <person name="Zhang G."/>
        </authorList>
    </citation>
    <scope>NUCLEOTIDE SEQUENCE</scope>
    <source>
        <strain evidence="4">SOB72</strain>
    </source>
</reference>
<dbReference type="InterPro" id="IPR009091">
    <property type="entry name" value="RCC1/BLIP-II"/>
</dbReference>
<dbReference type="PANTHER" id="PTHR45982:SF1">
    <property type="entry name" value="REGULATOR OF CHROMOSOME CONDENSATION"/>
    <property type="match status" value="1"/>
</dbReference>
<name>A0ABT8EP08_9ACTN</name>
<evidence type="ECO:0000256" key="2">
    <source>
        <dbReference type="SAM" id="SignalP"/>
    </source>
</evidence>